<feature type="compositionally biased region" description="Low complexity" evidence="3">
    <location>
        <begin position="41"/>
        <end position="77"/>
    </location>
</feature>
<keyword evidence="4" id="KW-0732">Signal</keyword>
<dbReference type="PANTHER" id="PTHR31956:SF8">
    <property type="entry name" value="ACID PHOSPHATASE PHOA (AFU_ORTHOLOGUE AFUA_1G03570)"/>
    <property type="match status" value="1"/>
</dbReference>
<evidence type="ECO:0000256" key="2">
    <source>
        <dbReference type="ARBA" id="ARBA00023026"/>
    </source>
</evidence>
<dbReference type="InterPro" id="IPR007312">
    <property type="entry name" value="Phosphoesterase"/>
</dbReference>
<dbReference type="PANTHER" id="PTHR31956">
    <property type="entry name" value="NON-SPECIFIC PHOSPHOLIPASE C4-RELATED"/>
    <property type="match status" value="1"/>
</dbReference>
<evidence type="ECO:0000313" key="6">
    <source>
        <dbReference type="Proteomes" id="UP000199077"/>
    </source>
</evidence>
<keyword evidence="2" id="KW-0843">Virulence</keyword>
<evidence type="ECO:0000256" key="4">
    <source>
        <dbReference type="SAM" id="SignalP"/>
    </source>
</evidence>
<evidence type="ECO:0000313" key="5">
    <source>
        <dbReference type="EMBL" id="SDO83808.1"/>
    </source>
</evidence>
<dbReference type="STRING" id="443156.SAMN04489867_0717"/>
<evidence type="ECO:0000256" key="1">
    <source>
        <dbReference type="ARBA" id="ARBA00022801"/>
    </source>
</evidence>
<dbReference type="RefSeq" id="WP_091781582.1">
    <property type="nucleotide sequence ID" value="NZ_LT629711.1"/>
</dbReference>
<evidence type="ECO:0000256" key="3">
    <source>
        <dbReference type="SAM" id="MobiDB-lite"/>
    </source>
</evidence>
<keyword evidence="1" id="KW-0378">Hydrolase</keyword>
<dbReference type="GO" id="GO:0016788">
    <property type="term" value="F:hydrolase activity, acting on ester bonds"/>
    <property type="evidence" value="ECO:0007669"/>
    <property type="project" value="InterPro"/>
</dbReference>
<dbReference type="Pfam" id="PF04185">
    <property type="entry name" value="Phosphoesterase"/>
    <property type="match status" value="1"/>
</dbReference>
<dbReference type="OrthoDB" id="345880at2"/>
<feature type="region of interest" description="Disordered" evidence="3">
    <location>
        <begin position="30"/>
        <end position="77"/>
    </location>
</feature>
<dbReference type="InterPro" id="IPR017850">
    <property type="entry name" value="Alkaline_phosphatase_core_sf"/>
</dbReference>
<reference evidence="6" key="1">
    <citation type="submission" date="2016-10" db="EMBL/GenBank/DDBJ databases">
        <authorList>
            <person name="Varghese N."/>
            <person name="Submissions S."/>
        </authorList>
    </citation>
    <scope>NUCLEOTIDE SEQUENCE [LARGE SCALE GENOMIC DNA]</scope>
    <source>
        <strain evidence="6">DSM 22329</strain>
    </source>
</reference>
<name>A0A1H0MTM5_9MICO</name>
<dbReference type="GO" id="GO:0009395">
    <property type="term" value="P:phospholipid catabolic process"/>
    <property type="evidence" value="ECO:0007669"/>
    <property type="project" value="TreeGrafter"/>
</dbReference>
<dbReference type="EMBL" id="LT629711">
    <property type="protein sequence ID" value="SDO83808.1"/>
    <property type="molecule type" value="Genomic_DNA"/>
</dbReference>
<accession>A0A1H0MTM5</accession>
<dbReference type="AlphaFoldDB" id="A0A1H0MTM5"/>
<feature type="chain" id="PRO_5039624948" evidence="4">
    <location>
        <begin position="28"/>
        <end position="342"/>
    </location>
</feature>
<dbReference type="Gene3D" id="3.40.720.10">
    <property type="entry name" value="Alkaline Phosphatase, subunit A"/>
    <property type="match status" value="1"/>
</dbReference>
<dbReference type="Proteomes" id="UP000199077">
    <property type="component" value="Chromosome I"/>
</dbReference>
<sequence>MRRARTPRRTLLTGVLGVLSILTAVVACSSPSGSGDGQGATSGVVTTTSTTSSTSSGASTTTDTTSTTTDTASTTTTATVPGAVPVTKLLVFVVENHSLAQMRAQMPYTYRLAKNYGYATGYFGIRHPSLPNYLAIASGSTHAVTTNAAPADNVTVRGASVFGRAIAAGRAAAVYADAMPGRCALQPKGRYAVKHNPWPYFAQERSLCRQHDLPVTALGPAVDAGTLPHAGMVVPDLCHDAHDCSLATADRWFRTWMTRIQAGPDWRSGHLAVVLTADEDDKSAGNRVLTVVAHPSQRHRVVTQRLDHYSLTRLYAEVTGTTPLGRAAKAPSMAKAFQLPLP</sequence>
<feature type="signal peptide" evidence="4">
    <location>
        <begin position="1"/>
        <end position="27"/>
    </location>
</feature>
<protein>
    <submittedName>
        <fullName evidence="5">Phosphoesterase family protein</fullName>
    </submittedName>
</protein>
<keyword evidence="6" id="KW-1185">Reference proteome</keyword>
<gene>
    <name evidence="5" type="ORF">SAMN04489867_0717</name>
</gene>
<dbReference type="PROSITE" id="PS51257">
    <property type="entry name" value="PROKAR_LIPOPROTEIN"/>
    <property type="match status" value="1"/>
</dbReference>
<proteinExistence type="predicted"/>
<organism evidence="5 6">
    <name type="scientific">Pedococcus dokdonensis</name>
    <dbReference type="NCBI Taxonomy" id="443156"/>
    <lineage>
        <taxon>Bacteria</taxon>
        <taxon>Bacillati</taxon>
        <taxon>Actinomycetota</taxon>
        <taxon>Actinomycetes</taxon>
        <taxon>Micrococcales</taxon>
        <taxon>Intrasporangiaceae</taxon>
        <taxon>Pedococcus</taxon>
    </lineage>
</organism>